<dbReference type="Pfam" id="PF00188">
    <property type="entry name" value="CAP"/>
    <property type="match status" value="1"/>
</dbReference>
<keyword evidence="3" id="KW-1185">Reference proteome</keyword>
<dbReference type="InterPro" id="IPR014044">
    <property type="entry name" value="CAP_dom"/>
</dbReference>
<dbReference type="CDD" id="cd05380">
    <property type="entry name" value="CAP_euk"/>
    <property type="match status" value="1"/>
</dbReference>
<keyword evidence="1" id="KW-0732">Signal</keyword>
<protein>
    <submittedName>
        <fullName evidence="4">Uncharacterized protein LOC106059081 isoform X1</fullName>
    </submittedName>
</protein>
<evidence type="ECO:0000256" key="1">
    <source>
        <dbReference type="SAM" id="SignalP"/>
    </source>
</evidence>
<feature type="domain" description="SCP" evidence="2">
    <location>
        <begin position="26"/>
        <end position="154"/>
    </location>
</feature>
<dbReference type="InterPro" id="IPR035940">
    <property type="entry name" value="CAP_sf"/>
</dbReference>
<dbReference type="Proteomes" id="UP001165740">
    <property type="component" value="Chromosome 5"/>
</dbReference>
<dbReference type="OrthoDB" id="337038at2759"/>
<gene>
    <name evidence="4" type="primary">LOC106059081</name>
</gene>
<sequence>MTTLLWMFITVVLVQADNKLEPKIVEIFQSYHNKYRTNAGLGVLTWSDDLEAQAWKQVLDCDDKFVDARNSFHGGGSQFSFERIAKNAVNNWANNRTSEDFIWHYSYRFDKECYDSQQLLWRNSTKLGCAIKSDCLNMLNYAVCIYDQPCVKSTAGEHVHKTRLMVLGSVLFLSETFRVVHHRCNLFTKIAICLKIDIFIPSFLLHSRHLHCFRPRVI</sequence>
<dbReference type="RefSeq" id="XP_055886402.1">
    <property type="nucleotide sequence ID" value="XM_056030427.1"/>
</dbReference>
<dbReference type="SUPFAM" id="SSF55797">
    <property type="entry name" value="PR-1-like"/>
    <property type="match status" value="1"/>
</dbReference>
<evidence type="ECO:0000313" key="4">
    <source>
        <dbReference type="RefSeq" id="XP_055886402.1"/>
    </source>
</evidence>
<name>A0A9W3AGP3_BIOGL</name>
<dbReference type="InterPro" id="IPR001283">
    <property type="entry name" value="CRISP-related"/>
</dbReference>
<dbReference type="AlphaFoldDB" id="A0A9W3AGP3"/>
<proteinExistence type="predicted"/>
<accession>A0A9W3AGP3</accession>
<dbReference type="SMART" id="SM00198">
    <property type="entry name" value="SCP"/>
    <property type="match status" value="1"/>
</dbReference>
<dbReference type="Gene3D" id="3.40.33.10">
    <property type="entry name" value="CAP"/>
    <property type="match status" value="1"/>
</dbReference>
<dbReference type="GeneID" id="106059081"/>
<dbReference type="PANTHER" id="PTHR10334">
    <property type="entry name" value="CYSTEINE-RICH SECRETORY PROTEIN-RELATED"/>
    <property type="match status" value="1"/>
</dbReference>
<feature type="signal peptide" evidence="1">
    <location>
        <begin position="1"/>
        <end position="16"/>
    </location>
</feature>
<feature type="chain" id="PRO_5040942379" evidence="1">
    <location>
        <begin position="17"/>
        <end position="218"/>
    </location>
</feature>
<evidence type="ECO:0000313" key="3">
    <source>
        <dbReference type="Proteomes" id="UP001165740"/>
    </source>
</evidence>
<organism evidence="3 4">
    <name type="scientific">Biomphalaria glabrata</name>
    <name type="common">Bloodfluke planorb</name>
    <name type="synonym">Freshwater snail</name>
    <dbReference type="NCBI Taxonomy" id="6526"/>
    <lineage>
        <taxon>Eukaryota</taxon>
        <taxon>Metazoa</taxon>
        <taxon>Spiralia</taxon>
        <taxon>Lophotrochozoa</taxon>
        <taxon>Mollusca</taxon>
        <taxon>Gastropoda</taxon>
        <taxon>Heterobranchia</taxon>
        <taxon>Euthyneura</taxon>
        <taxon>Panpulmonata</taxon>
        <taxon>Hygrophila</taxon>
        <taxon>Lymnaeoidea</taxon>
        <taxon>Planorbidae</taxon>
        <taxon>Biomphalaria</taxon>
    </lineage>
</organism>
<reference evidence="4" key="1">
    <citation type="submission" date="2025-08" db="UniProtKB">
        <authorList>
            <consortium name="RefSeq"/>
        </authorList>
    </citation>
    <scope>IDENTIFICATION</scope>
</reference>
<evidence type="ECO:0000259" key="2">
    <source>
        <dbReference type="SMART" id="SM00198"/>
    </source>
</evidence>